<comment type="caution">
    <text evidence="2">The sequence shown here is derived from an EMBL/GenBank/DDBJ whole genome shotgun (WGS) entry which is preliminary data.</text>
</comment>
<dbReference type="InterPro" id="IPR025736">
    <property type="entry name" value="PucR_C-HTH_dom"/>
</dbReference>
<evidence type="ECO:0000313" key="2">
    <source>
        <dbReference type="EMBL" id="GCF11923.1"/>
    </source>
</evidence>
<dbReference type="AlphaFoldDB" id="A0A5A5TLF4"/>
<keyword evidence="3" id="KW-1185">Reference proteome</keyword>
<dbReference type="EMBL" id="BIXY01000173">
    <property type="protein sequence ID" value="GCF11923.1"/>
    <property type="molecule type" value="Genomic_DNA"/>
</dbReference>
<evidence type="ECO:0000313" key="3">
    <source>
        <dbReference type="Proteomes" id="UP000322530"/>
    </source>
</evidence>
<evidence type="ECO:0000259" key="1">
    <source>
        <dbReference type="Pfam" id="PF13556"/>
    </source>
</evidence>
<feature type="domain" description="PucR C-terminal helix-turn-helix" evidence="1">
    <location>
        <begin position="1"/>
        <end position="35"/>
    </location>
</feature>
<dbReference type="Proteomes" id="UP000322530">
    <property type="component" value="Unassembled WGS sequence"/>
</dbReference>
<gene>
    <name evidence="2" type="ORF">KDI_54870</name>
</gene>
<dbReference type="OrthoDB" id="142218at2"/>
<dbReference type="Gene3D" id="1.10.10.2840">
    <property type="entry name" value="PucR C-terminal helix-turn-helix domain"/>
    <property type="match status" value="1"/>
</dbReference>
<protein>
    <recommendedName>
        <fullName evidence="1">PucR C-terminal helix-turn-helix domain-containing protein</fullName>
    </recommendedName>
</protein>
<name>A0A5A5TLF4_9CHLR</name>
<sequence>MGIHPKTLQYRLARASEQGGLDLTDPEIRFHLQLCAHLLSLKDKEGG</sequence>
<accession>A0A5A5TLF4</accession>
<proteinExistence type="predicted"/>
<reference evidence="2 3" key="1">
    <citation type="submission" date="2019-01" db="EMBL/GenBank/DDBJ databases">
        <title>Draft genome sequence of Dictyobacter sp. Uno17.</title>
        <authorList>
            <person name="Wang C.M."/>
            <person name="Zheng Y."/>
            <person name="Sakai Y."/>
            <person name="Abe K."/>
            <person name="Yokota A."/>
            <person name="Yabe S."/>
        </authorList>
    </citation>
    <scope>NUCLEOTIDE SEQUENCE [LARGE SCALE GENOMIC DNA]</scope>
    <source>
        <strain evidence="2 3">Uno17</strain>
    </source>
</reference>
<dbReference type="Pfam" id="PF13556">
    <property type="entry name" value="HTH_30"/>
    <property type="match status" value="1"/>
</dbReference>
<dbReference type="InterPro" id="IPR042070">
    <property type="entry name" value="PucR_C-HTH_sf"/>
</dbReference>
<organism evidence="2 3">
    <name type="scientific">Dictyobacter arantiisoli</name>
    <dbReference type="NCBI Taxonomy" id="2014874"/>
    <lineage>
        <taxon>Bacteria</taxon>
        <taxon>Bacillati</taxon>
        <taxon>Chloroflexota</taxon>
        <taxon>Ktedonobacteria</taxon>
        <taxon>Ktedonobacterales</taxon>
        <taxon>Dictyobacteraceae</taxon>
        <taxon>Dictyobacter</taxon>
    </lineage>
</organism>
<dbReference type="RefSeq" id="WP_149404713.1">
    <property type="nucleotide sequence ID" value="NZ_BIXY01000173.1"/>
</dbReference>